<dbReference type="Proteomes" id="UP001058003">
    <property type="component" value="Chromosome"/>
</dbReference>
<dbReference type="AlphaFoldDB" id="A0A9Q9ITL9"/>
<keyword evidence="2" id="KW-0378">Hydrolase</keyword>
<keyword evidence="3" id="KW-1185">Reference proteome</keyword>
<evidence type="ECO:0000313" key="3">
    <source>
        <dbReference type="Proteomes" id="UP001058003"/>
    </source>
</evidence>
<feature type="domain" description="AB hydrolase-1" evidence="1">
    <location>
        <begin position="29"/>
        <end position="279"/>
    </location>
</feature>
<evidence type="ECO:0000259" key="1">
    <source>
        <dbReference type="Pfam" id="PF00561"/>
    </source>
</evidence>
<dbReference type="PANTHER" id="PTHR43433">
    <property type="entry name" value="HYDROLASE, ALPHA/BETA FOLD FAMILY PROTEIN"/>
    <property type="match status" value="1"/>
</dbReference>
<reference evidence="2" key="1">
    <citation type="submission" date="2021-04" db="EMBL/GenBank/DDBJ databases">
        <title>Dactylosporangium aurantiacum NRRL B-8018 full assembly.</title>
        <authorList>
            <person name="Hartkoorn R.C."/>
            <person name="Beaudoing E."/>
            <person name="Hot D."/>
        </authorList>
    </citation>
    <scope>NUCLEOTIDE SEQUENCE</scope>
    <source>
        <strain evidence="2">NRRL B-8018</strain>
    </source>
</reference>
<dbReference type="GO" id="GO:0016787">
    <property type="term" value="F:hydrolase activity"/>
    <property type="evidence" value="ECO:0007669"/>
    <property type="project" value="UniProtKB-KW"/>
</dbReference>
<evidence type="ECO:0000313" key="2">
    <source>
        <dbReference type="EMBL" id="UWZ59205.1"/>
    </source>
</evidence>
<protein>
    <submittedName>
        <fullName evidence="2">Alpha/beta hydrolase</fullName>
    </submittedName>
</protein>
<sequence>MPEQRSRLEVRTGNRVLTYQVAGPDDGLPVFLLHGTPGSSSGPRPRSIVLHRLGIRLISYDRPGYNGSTRLPDRRVADAADDVGILVKHLGLDRYGVVGRSGGGPHALAVAAQRPDEVIAAAVLVSVAPADAPDLDWFGGMAESNVEAYTIADASPTTLAERIRLRAERIRRDPESLIEVLRDELRGPDRRIVDDSSIRRLLAETYAEALRLGADGWIDDALALRGNWGFDLRDVTAPVRLWHGEDDNFSPVSHTRWLARQLAHCEVQVQPGAAHFGAMEILPQMLDWLKSRNARP</sequence>
<gene>
    <name evidence="2" type="ORF">Daura_25430</name>
</gene>
<name>A0A9Q9ITL9_9ACTN</name>
<dbReference type="Pfam" id="PF00561">
    <property type="entry name" value="Abhydrolase_1"/>
    <property type="match status" value="1"/>
</dbReference>
<dbReference type="EMBL" id="CP073767">
    <property type="protein sequence ID" value="UWZ59205.1"/>
    <property type="molecule type" value="Genomic_DNA"/>
</dbReference>
<accession>A0A9Q9ITL9</accession>
<dbReference type="RefSeq" id="WP_052387478.1">
    <property type="nucleotide sequence ID" value="NZ_CP073767.1"/>
</dbReference>
<dbReference type="InterPro" id="IPR029058">
    <property type="entry name" value="AB_hydrolase_fold"/>
</dbReference>
<dbReference type="SUPFAM" id="SSF53474">
    <property type="entry name" value="alpha/beta-Hydrolases"/>
    <property type="match status" value="1"/>
</dbReference>
<dbReference type="InterPro" id="IPR050471">
    <property type="entry name" value="AB_hydrolase"/>
</dbReference>
<dbReference type="PANTHER" id="PTHR43433:SF10">
    <property type="entry name" value="AB HYDROLASE-1 DOMAIN-CONTAINING PROTEIN"/>
    <property type="match status" value="1"/>
</dbReference>
<dbReference type="Gene3D" id="3.40.50.1820">
    <property type="entry name" value="alpha/beta hydrolase"/>
    <property type="match status" value="1"/>
</dbReference>
<proteinExistence type="predicted"/>
<dbReference type="KEGG" id="daur:Daura_25430"/>
<organism evidence="2 3">
    <name type="scientific">Dactylosporangium aurantiacum</name>
    <dbReference type="NCBI Taxonomy" id="35754"/>
    <lineage>
        <taxon>Bacteria</taxon>
        <taxon>Bacillati</taxon>
        <taxon>Actinomycetota</taxon>
        <taxon>Actinomycetes</taxon>
        <taxon>Micromonosporales</taxon>
        <taxon>Micromonosporaceae</taxon>
        <taxon>Dactylosporangium</taxon>
    </lineage>
</organism>
<dbReference type="InterPro" id="IPR000073">
    <property type="entry name" value="AB_hydrolase_1"/>
</dbReference>